<keyword evidence="1" id="KW-0472">Membrane</keyword>
<gene>
    <name evidence="2" type="primary">ORF206387</name>
</gene>
<organism evidence="2">
    <name type="scientific">Arion vulgaris</name>
    <dbReference type="NCBI Taxonomy" id="1028688"/>
    <lineage>
        <taxon>Eukaryota</taxon>
        <taxon>Metazoa</taxon>
        <taxon>Spiralia</taxon>
        <taxon>Lophotrochozoa</taxon>
        <taxon>Mollusca</taxon>
        <taxon>Gastropoda</taxon>
        <taxon>Heterobranchia</taxon>
        <taxon>Euthyneura</taxon>
        <taxon>Panpulmonata</taxon>
        <taxon>Eupulmonata</taxon>
        <taxon>Stylommatophora</taxon>
        <taxon>Helicina</taxon>
        <taxon>Arionoidea</taxon>
        <taxon>Arionidae</taxon>
        <taxon>Arion</taxon>
    </lineage>
</organism>
<proteinExistence type="predicted"/>
<keyword evidence="1" id="KW-0812">Transmembrane</keyword>
<keyword evidence="1" id="KW-1133">Transmembrane helix</keyword>
<protein>
    <submittedName>
        <fullName evidence="2">Uncharacterized protein</fullName>
    </submittedName>
</protein>
<dbReference type="AlphaFoldDB" id="A0A0B7BT14"/>
<feature type="non-terminal residue" evidence="2">
    <location>
        <position position="59"/>
    </location>
</feature>
<evidence type="ECO:0000313" key="2">
    <source>
        <dbReference type="EMBL" id="CEK95310.1"/>
    </source>
</evidence>
<feature type="transmembrane region" description="Helical" evidence="1">
    <location>
        <begin position="6"/>
        <end position="30"/>
    </location>
</feature>
<sequence>MELMFVDILMLFFHIALHWISGSLFTGALASDSQSMLRKTQNGRWRFEWMSSIEISNLQ</sequence>
<evidence type="ECO:0000256" key="1">
    <source>
        <dbReference type="SAM" id="Phobius"/>
    </source>
</evidence>
<accession>A0A0B7BT14</accession>
<dbReference type="EMBL" id="HACG01048445">
    <property type="protein sequence ID" value="CEK95310.1"/>
    <property type="molecule type" value="Transcribed_RNA"/>
</dbReference>
<name>A0A0B7BT14_9EUPU</name>
<reference evidence="2" key="1">
    <citation type="submission" date="2014-12" db="EMBL/GenBank/DDBJ databases">
        <title>Insight into the proteome of Arion vulgaris.</title>
        <authorList>
            <person name="Aradska J."/>
            <person name="Bulat T."/>
            <person name="Smidak R."/>
            <person name="Sarate P."/>
            <person name="Gangsoo J."/>
            <person name="Sialana F."/>
            <person name="Bilban M."/>
            <person name="Lubec G."/>
        </authorList>
    </citation>
    <scope>NUCLEOTIDE SEQUENCE</scope>
    <source>
        <tissue evidence="2">Skin</tissue>
    </source>
</reference>